<dbReference type="HOGENOM" id="CLU_076303_0_1_4"/>
<dbReference type="GO" id="GO:0005737">
    <property type="term" value="C:cytoplasm"/>
    <property type="evidence" value="ECO:0007669"/>
    <property type="project" value="UniProtKB-SubCell"/>
</dbReference>
<dbReference type="PANTHER" id="PTHR39455:SF1">
    <property type="entry name" value="CELL DIVISION PROTEIN ZAPD"/>
    <property type="match status" value="1"/>
</dbReference>
<dbReference type="InterPro" id="IPR009777">
    <property type="entry name" value="ZapD"/>
</dbReference>
<keyword evidence="1 5" id="KW-0963">Cytoplasm</keyword>
<protein>
    <recommendedName>
        <fullName evidence="5">Cell division protein ZapD</fullName>
    </recommendedName>
    <alternativeName>
        <fullName evidence="5">Z ring-associated protein D</fullName>
    </alternativeName>
</protein>
<evidence type="ECO:0000313" key="7">
    <source>
        <dbReference type="Proteomes" id="UP000056322"/>
    </source>
</evidence>
<gene>
    <name evidence="5 6" type="primary">zapD</name>
    <name evidence="6" type="ORF">BN1209_1496</name>
</gene>
<dbReference type="PANTHER" id="PTHR39455">
    <property type="entry name" value="CELL DIVISION PROTEIN ZAPD"/>
    <property type="match status" value="1"/>
</dbReference>
<name>A0A0B7J1A2_9PROT</name>
<keyword evidence="7" id="KW-1185">Reference proteome</keyword>
<evidence type="ECO:0000256" key="2">
    <source>
        <dbReference type="ARBA" id="ARBA00022618"/>
    </source>
</evidence>
<evidence type="ECO:0000256" key="1">
    <source>
        <dbReference type="ARBA" id="ARBA00022490"/>
    </source>
</evidence>
<dbReference type="OrthoDB" id="5294622at2"/>
<dbReference type="EMBL" id="LN794158">
    <property type="protein sequence ID" value="CEN56533.1"/>
    <property type="molecule type" value="Genomic_DNA"/>
</dbReference>
<dbReference type="GO" id="GO:0032153">
    <property type="term" value="C:cell division site"/>
    <property type="evidence" value="ECO:0007669"/>
    <property type="project" value="TreeGrafter"/>
</dbReference>
<dbReference type="NCBIfam" id="NF003656">
    <property type="entry name" value="PRK05287.1-4"/>
    <property type="match status" value="1"/>
</dbReference>
<dbReference type="STRING" id="1581680.BN1209_1496"/>
<dbReference type="KEGG" id="mbac:BN1209_1496"/>
<comment type="subcellular location">
    <subcellularLocation>
        <location evidence="5">Cytoplasm</location>
    </subcellularLocation>
    <text evidence="5">Localizes to mid-cell in an FtsZ-dependent manner.</text>
</comment>
<keyword evidence="4 5" id="KW-0131">Cell cycle</keyword>
<comment type="similarity">
    <text evidence="5">Belongs to the ZapD family.</text>
</comment>
<comment type="function">
    <text evidence="5">Cell division factor that enhances FtsZ-ring assembly. Directly interacts with FtsZ and promotes bundling of FtsZ protofilaments, with a reduction in FtsZ GTPase activity.</text>
</comment>
<dbReference type="Gene3D" id="1.10.3900.10">
    <property type="entry name" value="YacF-like"/>
    <property type="match status" value="1"/>
</dbReference>
<dbReference type="GO" id="GO:0043093">
    <property type="term" value="P:FtsZ-dependent cytokinesis"/>
    <property type="evidence" value="ECO:0007669"/>
    <property type="project" value="UniProtKB-UniRule"/>
</dbReference>
<dbReference type="HAMAP" id="MF_01092">
    <property type="entry name" value="ZapD"/>
    <property type="match status" value="1"/>
</dbReference>
<organism evidence="6 7">
    <name type="scientific">Candidatus Methylopumilus turicensis</name>
    <dbReference type="NCBI Taxonomy" id="1581680"/>
    <lineage>
        <taxon>Bacteria</taxon>
        <taxon>Pseudomonadati</taxon>
        <taxon>Pseudomonadota</taxon>
        <taxon>Betaproteobacteria</taxon>
        <taxon>Nitrosomonadales</taxon>
        <taxon>Methylophilaceae</taxon>
        <taxon>Candidatus Methylopumilus</taxon>
    </lineage>
</organism>
<dbReference type="GO" id="GO:0000917">
    <property type="term" value="P:division septum assembly"/>
    <property type="evidence" value="ECO:0007669"/>
    <property type="project" value="UniProtKB-KW"/>
</dbReference>
<comment type="subunit">
    <text evidence="5">Interacts with FtsZ.</text>
</comment>
<dbReference type="RefSeq" id="WP_045751612.1">
    <property type="nucleotide sequence ID" value="NZ_LN794158.1"/>
</dbReference>
<dbReference type="InterPro" id="IPR036268">
    <property type="entry name" value="ZapD_sf"/>
</dbReference>
<evidence type="ECO:0000256" key="4">
    <source>
        <dbReference type="ARBA" id="ARBA00023306"/>
    </source>
</evidence>
<keyword evidence="3 5" id="KW-0717">Septation</keyword>
<dbReference type="Pfam" id="PF07072">
    <property type="entry name" value="ZapD"/>
    <property type="match status" value="1"/>
</dbReference>
<evidence type="ECO:0000256" key="3">
    <source>
        <dbReference type="ARBA" id="ARBA00023210"/>
    </source>
</evidence>
<evidence type="ECO:0000313" key="6">
    <source>
        <dbReference type="EMBL" id="CEN56533.1"/>
    </source>
</evidence>
<reference evidence="7" key="1">
    <citation type="submission" date="2014-12" db="EMBL/GenBank/DDBJ databases">
        <authorList>
            <person name="Salcher M.M."/>
        </authorList>
    </citation>
    <scope>NUCLEOTIDE SEQUENCE [LARGE SCALE GENOMIC DNA]</scope>
    <source>
        <strain evidence="7">MMS-10A-171</strain>
    </source>
</reference>
<accession>A0A0B7J1A2</accession>
<keyword evidence="2 5" id="KW-0132">Cell division</keyword>
<evidence type="ECO:0000256" key="5">
    <source>
        <dbReference type="HAMAP-Rule" id="MF_01092"/>
    </source>
</evidence>
<dbReference type="Gene3D" id="2.60.440.10">
    <property type="entry name" value="YacF-like domains"/>
    <property type="match status" value="1"/>
</dbReference>
<proteinExistence type="inferred from homology"/>
<sequence length="252" mass="28593">MAIYEFPFNERIRTLLRLEDLFSKVLLNIASEHPSHHHNAIVSFFQILDILDRTDLKTDLLQELDRQKVIMTSLVGNPNIASEVLQPILDKIIGTSARLRTISTRIGQPLKENEWLMSIKQRAVIPGGLCEFDLPSYHYWLESPAEERKQDLEKWLGHVTPIYDALGIILNILRGSGKGVANIAVNGAYQQMLGNAKPAQMLQVKVDDDLNCYPEISANKYAINLRFISMSRTEKPHPCEFDIPFSLTLGNL</sequence>
<dbReference type="InterPro" id="IPR027462">
    <property type="entry name" value="ZapD_C"/>
</dbReference>
<dbReference type="AlphaFoldDB" id="A0A0B7J1A2"/>
<dbReference type="SUPFAM" id="SSF160950">
    <property type="entry name" value="YacF-like"/>
    <property type="match status" value="1"/>
</dbReference>
<dbReference type="Proteomes" id="UP000056322">
    <property type="component" value="Chromosome 1"/>
</dbReference>